<evidence type="ECO:0000313" key="2">
    <source>
        <dbReference type="EMBL" id="KZC05325.1"/>
    </source>
</evidence>
<feature type="region of interest" description="Disordered" evidence="1">
    <location>
        <begin position="1"/>
        <end position="36"/>
    </location>
</feature>
<protein>
    <submittedName>
        <fullName evidence="2">Uncharacterized protein</fullName>
    </submittedName>
</protein>
<dbReference type="Proteomes" id="UP000076502">
    <property type="component" value="Unassembled WGS sequence"/>
</dbReference>
<feature type="compositionally biased region" description="Basic and acidic residues" evidence="1">
    <location>
        <begin position="1"/>
        <end position="10"/>
    </location>
</feature>
<keyword evidence="3" id="KW-1185">Reference proteome</keyword>
<accession>A0A154P082</accession>
<gene>
    <name evidence="2" type="ORF">WN55_05845</name>
</gene>
<name>A0A154P082_DUFNO</name>
<organism evidence="2 3">
    <name type="scientific">Dufourea novaeangliae</name>
    <name type="common">Sweat bee</name>
    <dbReference type="NCBI Taxonomy" id="178035"/>
    <lineage>
        <taxon>Eukaryota</taxon>
        <taxon>Metazoa</taxon>
        <taxon>Ecdysozoa</taxon>
        <taxon>Arthropoda</taxon>
        <taxon>Hexapoda</taxon>
        <taxon>Insecta</taxon>
        <taxon>Pterygota</taxon>
        <taxon>Neoptera</taxon>
        <taxon>Endopterygota</taxon>
        <taxon>Hymenoptera</taxon>
        <taxon>Apocrita</taxon>
        <taxon>Aculeata</taxon>
        <taxon>Apoidea</taxon>
        <taxon>Anthophila</taxon>
        <taxon>Halictidae</taxon>
        <taxon>Rophitinae</taxon>
        <taxon>Dufourea</taxon>
    </lineage>
</organism>
<evidence type="ECO:0000256" key="1">
    <source>
        <dbReference type="SAM" id="MobiDB-lite"/>
    </source>
</evidence>
<reference evidence="2 3" key="1">
    <citation type="submission" date="2015-07" db="EMBL/GenBank/DDBJ databases">
        <title>The genome of Dufourea novaeangliae.</title>
        <authorList>
            <person name="Pan H."/>
            <person name="Kapheim K."/>
        </authorList>
    </citation>
    <scope>NUCLEOTIDE SEQUENCE [LARGE SCALE GENOMIC DNA]</scope>
    <source>
        <strain evidence="2">0120121106</strain>
        <tissue evidence="2">Whole body</tissue>
    </source>
</reference>
<dbReference type="EMBL" id="KQ434787">
    <property type="protein sequence ID" value="KZC05325.1"/>
    <property type="molecule type" value="Genomic_DNA"/>
</dbReference>
<proteinExistence type="predicted"/>
<dbReference type="AlphaFoldDB" id="A0A154P082"/>
<evidence type="ECO:0000313" key="3">
    <source>
        <dbReference type="Proteomes" id="UP000076502"/>
    </source>
</evidence>
<feature type="compositionally biased region" description="Pro residues" evidence="1">
    <location>
        <begin position="18"/>
        <end position="32"/>
    </location>
</feature>
<sequence length="64" mass="7275">MARACHEGRKVYLAREAPPQPADPQHTRPPPGVDVQEDGFRFLGRVREDAETTEQMMKESCFFG</sequence>